<sequence>MVGFVGGPGAALGPASRGRRSTVCAHRRLRTVLKAKDKDGENLERPVPPKTEILTEGEDEILLGLEEFLTVEERTVQRPNDPTNMRTESERRRISQRSKKLRRKRRAGEVQPDWDKMETRPLVKKPSDPRTGEDYWIDLKSIQAKPRRRKPKIDKKLRERLKQETASPYKQNWIGIVFVVVFVLVVLYNILPNTSPVIPLPDL</sequence>
<feature type="compositionally biased region" description="Basic residues" evidence="1">
    <location>
        <begin position="94"/>
        <end position="106"/>
    </location>
</feature>
<reference evidence="3" key="1">
    <citation type="submission" date="2021-01" db="EMBL/GenBank/DDBJ databases">
        <authorList>
            <person name="Corre E."/>
            <person name="Pelletier E."/>
            <person name="Niang G."/>
            <person name="Scheremetjew M."/>
            <person name="Finn R."/>
            <person name="Kale V."/>
            <person name="Holt S."/>
            <person name="Cochrane G."/>
            <person name="Meng A."/>
            <person name="Brown T."/>
            <person name="Cohen L."/>
        </authorList>
    </citation>
    <scope>NUCLEOTIDE SEQUENCE</scope>
    <source>
        <strain evidence="3">CCMP 769</strain>
    </source>
</reference>
<protein>
    <submittedName>
        <fullName evidence="3">Uncharacterized protein</fullName>
    </submittedName>
</protein>
<evidence type="ECO:0000313" key="3">
    <source>
        <dbReference type="EMBL" id="CAE0063666.1"/>
    </source>
</evidence>
<name>A0A7S3A733_9RHOD</name>
<keyword evidence="2" id="KW-0472">Membrane</keyword>
<evidence type="ECO:0000313" key="5">
    <source>
        <dbReference type="EMBL" id="CAE0063669.1"/>
    </source>
</evidence>
<dbReference type="EMBL" id="HBHW01041261">
    <property type="protein sequence ID" value="CAE0063667.1"/>
    <property type="molecule type" value="Transcribed_RNA"/>
</dbReference>
<dbReference type="EMBL" id="HBHW01041263">
    <property type="protein sequence ID" value="CAE0063669.1"/>
    <property type="molecule type" value="Transcribed_RNA"/>
</dbReference>
<evidence type="ECO:0000313" key="4">
    <source>
        <dbReference type="EMBL" id="CAE0063667.1"/>
    </source>
</evidence>
<proteinExistence type="predicted"/>
<feature type="compositionally biased region" description="Gly residues" evidence="1">
    <location>
        <begin position="1"/>
        <end position="10"/>
    </location>
</feature>
<dbReference type="EMBL" id="HBHW01041264">
    <property type="protein sequence ID" value="CAE0063670.1"/>
    <property type="molecule type" value="Transcribed_RNA"/>
</dbReference>
<gene>
    <name evidence="3" type="ORF">RMAR00112_LOCUS31738</name>
    <name evidence="4" type="ORF">RMAR00112_LOCUS31739</name>
    <name evidence="5" type="ORF">RMAR00112_LOCUS31741</name>
    <name evidence="6" type="ORF">RMAR00112_LOCUS31742</name>
</gene>
<feature type="region of interest" description="Disordered" evidence="1">
    <location>
        <begin position="73"/>
        <end position="129"/>
    </location>
</feature>
<feature type="compositionally biased region" description="Basic and acidic residues" evidence="1">
    <location>
        <begin position="113"/>
        <end position="129"/>
    </location>
</feature>
<keyword evidence="2" id="KW-0812">Transmembrane</keyword>
<keyword evidence="2" id="KW-1133">Transmembrane helix</keyword>
<feature type="region of interest" description="Disordered" evidence="1">
    <location>
        <begin position="1"/>
        <end position="21"/>
    </location>
</feature>
<dbReference type="EMBL" id="HBHW01041260">
    <property type="protein sequence ID" value="CAE0063666.1"/>
    <property type="molecule type" value="Transcribed_RNA"/>
</dbReference>
<feature type="transmembrane region" description="Helical" evidence="2">
    <location>
        <begin position="172"/>
        <end position="191"/>
    </location>
</feature>
<evidence type="ECO:0000256" key="2">
    <source>
        <dbReference type="SAM" id="Phobius"/>
    </source>
</evidence>
<evidence type="ECO:0000313" key="6">
    <source>
        <dbReference type="EMBL" id="CAE0063670.1"/>
    </source>
</evidence>
<organism evidence="3">
    <name type="scientific">Rhodosorus marinus</name>
    <dbReference type="NCBI Taxonomy" id="101924"/>
    <lineage>
        <taxon>Eukaryota</taxon>
        <taxon>Rhodophyta</taxon>
        <taxon>Stylonematophyceae</taxon>
        <taxon>Stylonematales</taxon>
        <taxon>Stylonemataceae</taxon>
        <taxon>Rhodosorus</taxon>
    </lineage>
</organism>
<evidence type="ECO:0000256" key="1">
    <source>
        <dbReference type="SAM" id="MobiDB-lite"/>
    </source>
</evidence>
<dbReference type="AlphaFoldDB" id="A0A7S3A733"/>
<accession>A0A7S3A733</accession>
<feature type="compositionally biased region" description="Polar residues" evidence="1">
    <location>
        <begin position="77"/>
        <end position="86"/>
    </location>
</feature>